<gene>
    <name evidence="2" type="ORF">Psed_7003</name>
</gene>
<geneLocation type="plasmid" evidence="2">
    <name>pPSED02</name>
</geneLocation>
<evidence type="ECO:0000256" key="1">
    <source>
        <dbReference type="SAM" id="Phobius"/>
    </source>
</evidence>
<protein>
    <submittedName>
        <fullName evidence="2">Uncharacterized protein</fullName>
    </submittedName>
</protein>
<evidence type="ECO:0000313" key="2">
    <source>
        <dbReference type="EMBL" id="AEA29060.1"/>
    </source>
</evidence>
<name>F2L787_PSEUX</name>
<dbReference type="AlphaFoldDB" id="F2L787"/>
<reference evidence="2" key="1">
    <citation type="journal article" date="2011" name="J. Bacteriol.">
        <title>Genome sequence of the 1,4-dioxane-degrading Pseudonocardia dioxanivorans strain CB1190.</title>
        <authorList>
            <person name="Sales C.M."/>
            <person name="Mahendra S."/>
            <person name="Grostern A."/>
            <person name="Parales R.E."/>
            <person name="Goodwin L.A."/>
            <person name="Woyke T."/>
            <person name="Nolan M."/>
            <person name="Lapidus A."/>
            <person name="Chertkov O."/>
            <person name="Ovchinnikova G."/>
            <person name="Sczyrba A."/>
            <person name="Alvarez-Cohen L."/>
        </authorList>
    </citation>
    <scope>NUCLEOTIDE SEQUENCE</scope>
    <source>
        <strain evidence="2">CB1190</strain>
        <plasmid evidence="2">pPSED02</plasmid>
    </source>
</reference>
<dbReference type="EMBL" id="CP002597">
    <property type="protein sequence ID" value="AEA29060.1"/>
    <property type="molecule type" value="Genomic_DNA"/>
</dbReference>
<keyword evidence="1" id="KW-0472">Membrane</keyword>
<dbReference type="RefSeq" id="WP_014203949.1">
    <property type="nucleotide sequence ID" value="NC_016601.1"/>
</dbReference>
<keyword evidence="1" id="KW-0812">Transmembrane</keyword>
<keyword evidence="2" id="KW-0614">Plasmid</keyword>
<accession>F2L787</accession>
<keyword evidence="1" id="KW-1133">Transmembrane helix</keyword>
<feature type="transmembrane region" description="Helical" evidence="1">
    <location>
        <begin position="152"/>
        <end position="173"/>
    </location>
</feature>
<feature type="transmembrane region" description="Helical" evidence="1">
    <location>
        <begin position="185"/>
        <end position="206"/>
    </location>
</feature>
<proteinExistence type="predicted"/>
<sequence>MSTALNGHRVPNPLDTEHLQDVDVPVDIADGLSAATGDDSLLRLSHRAPGVRKSADPVARLAEEVHRARGLVALQDDEALQLALSARERAADRKVTERLRAFDRAERRRSGAEQAREARRARADARWTARAQRGRQRLLNPNRRLASTYRRYMILSAFPIAVIIGGVAWMSASVHHGVVGVHGTWLGYLIEPMASVLLIVSMIAQFTAIENREDCPRWFLWLDVGIAAASLFLNIVPWGVRFGWQSAELPGHVFPPLLVVAGVAVFHMINRLFGNILVNLHDELTETRLNEQTADVVVLYERAKREIAAGRLAVGESGKPSREGIRRLFNIGKGRAQLTGDAFDVVHNALGAAAESSVPARG</sequence>
<organism evidence="2">
    <name type="scientific">Pseudonocardia dioxanivorans (strain ATCC 55486 / DSM 44775 / JCM 13855 / CB1190)</name>
    <dbReference type="NCBI Taxonomy" id="675635"/>
    <lineage>
        <taxon>Bacteria</taxon>
        <taxon>Bacillati</taxon>
        <taxon>Actinomycetota</taxon>
        <taxon>Actinomycetes</taxon>
        <taxon>Pseudonocardiales</taxon>
        <taxon>Pseudonocardiaceae</taxon>
        <taxon>Pseudonocardia</taxon>
    </lineage>
</organism>
<feature type="transmembrane region" description="Helical" evidence="1">
    <location>
        <begin position="252"/>
        <end position="269"/>
    </location>
</feature>
<feature type="transmembrane region" description="Helical" evidence="1">
    <location>
        <begin position="218"/>
        <end position="240"/>
    </location>
</feature>